<dbReference type="PANTHER" id="PTHR42759">
    <property type="entry name" value="MOXR FAMILY PROTEIN"/>
    <property type="match status" value="1"/>
</dbReference>
<dbReference type="Proteomes" id="UP000037175">
    <property type="component" value="Unassembled WGS sequence"/>
</dbReference>
<dbReference type="InterPro" id="IPR027417">
    <property type="entry name" value="P-loop_NTPase"/>
</dbReference>
<accession>A0A0L6W7X7</accession>
<sequence>MFKTVNDVMERLSEVNYLVDEKLATSVFLAVQLNKPLLVEGPAGVGKTELAKAVASALQTDLIRLQCYEGLDESKALFEWNYQKQLLRIQANHLTDRSWEDTKKSIFSEEFCLPRPLLKAIQAPKTVVLLIDELDKSDEEFESFLLEVLSDYQVSIPEMGTIKARSIPIVVLTSNNYRDFSDALKRRCIHVYIDYPSFERELAIVRLKVPGISQDLAKEIVHFVQALRKIPLKKAPSISETLDWARTMILMGVKNLDARTVENTINLLIKYQQDVEKIQDRIFGLLG</sequence>
<dbReference type="GO" id="GO:0016887">
    <property type="term" value="F:ATP hydrolysis activity"/>
    <property type="evidence" value="ECO:0007669"/>
    <property type="project" value="InterPro"/>
</dbReference>
<name>A0A0L6W7X7_9FIRM</name>
<feature type="domain" description="AAA+ ATPase" evidence="1">
    <location>
        <begin position="33"/>
        <end position="197"/>
    </location>
</feature>
<dbReference type="InterPro" id="IPR003959">
    <property type="entry name" value="ATPase_AAA_core"/>
</dbReference>
<dbReference type="SMART" id="SM00382">
    <property type="entry name" value="AAA"/>
    <property type="match status" value="1"/>
</dbReference>
<dbReference type="RefSeq" id="WP_052216548.1">
    <property type="nucleotide sequence ID" value="NZ_LGTE01000001.1"/>
</dbReference>
<dbReference type="SUPFAM" id="SSF52540">
    <property type="entry name" value="P-loop containing nucleoside triphosphate hydrolases"/>
    <property type="match status" value="1"/>
</dbReference>
<gene>
    <name evidence="2" type="ORF">Tfer_0278</name>
</gene>
<evidence type="ECO:0000313" key="2">
    <source>
        <dbReference type="EMBL" id="KNZ71199.1"/>
    </source>
</evidence>
<organism evidence="2 3">
    <name type="scientific">Thermincola ferriacetica</name>
    <dbReference type="NCBI Taxonomy" id="281456"/>
    <lineage>
        <taxon>Bacteria</taxon>
        <taxon>Bacillati</taxon>
        <taxon>Bacillota</taxon>
        <taxon>Clostridia</taxon>
        <taxon>Eubacteriales</taxon>
        <taxon>Thermincolaceae</taxon>
        <taxon>Thermincola</taxon>
    </lineage>
</organism>
<dbReference type="CDD" id="cd00009">
    <property type="entry name" value="AAA"/>
    <property type="match status" value="1"/>
</dbReference>
<dbReference type="Pfam" id="PF00004">
    <property type="entry name" value="AAA"/>
    <property type="match status" value="1"/>
</dbReference>
<evidence type="ECO:0000259" key="1">
    <source>
        <dbReference type="SMART" id="SM00382"/>
    </source>
</evidence>
<dbReference type="InterPro" id="IPR050764">
    <property type="entry name" value="CbbQ/NirQ/NorQ/GpvN"/>
</dbReference>
<dbReference type="GO" id="GO:0005524">
    <property type="term" value="F:ATP binding"/>
    <property type="evidence" value="ECO:0007669"/>
    <property type="project" value="InterPro"/>
</dbReference>
<dbReference type="InterPro" id="IPR003593">
    <property type="entry name" value="AAA+_ATPase"/>
</dbReference>
<dbReference type="PANTHER" id="PTHR42759:SF1">
    <property type="entry name" value="MAGNESIUM-CHELATASE SUBUNIT CHLD"/>
    <property type="match status" value="1"/>
</dbReference>
<evidence type="ECO:0000313" key="3">
    <source>
        <dbReference type="Proteomes" id="UP000037175"/>
    </source>
</evidence>
<dbReference type="Gene3D" id="3.40.50.300">
    <property type="entry name" value="P-loop containing nucleotide triphosphate hydrolases"/>
    <property type="match status" value="1"/>
</dbReference>
<dbReference type="EMBL" id="LGTE01000001">
    <property type="protein sequence ID" value="KNZ71199.1"/>
    <property type="molecule type" value="Genomic_DNA"/>
</dbReference>
<dbReference type="AlphaFoldDB" id="A0A0L6W7X7"/>
<dbReference type="PATRIC" id="fig|281456.6.peg.293"/>
<reference evidence="3" key="1">
    <citation type="submission" date="2015-07" db="EMBL/GenBank/DDBJ databases">
        <title>Complete Genome of Thermincola ferriacetica strain Z-0001T.</title>
        <authorList>
            <person name="Lusk B."/>
            <person name="Badalamenti J.P."/>
            <person name="Parameswaran P."/>
            <person name="Bond D.R."/>
            <person name="Torres C.I."/>
        </authorList>
    </citation>
    <scope>NUCLEOTIDE SEQUENCE [LARGE SCALE GENOMIC DNA]</scope>
    <source>
        <strain evidence="3">Z-0001</strain>
    </source>
</reference>
<comment type="caution">
    <text evidence="2">The sequence shown here is derived from an EMBL/GenBank/DDBJ whole genome shotgun (WGS) entry which is preliminary data.</text>
</comment>
<keyword evidence="3" id="KW-1185">Reference proteome</keyword>
<protein>
    <submittedName>
        <fullName evidence="2">ATPase AAA</fullName>
    </submittedName>
</protein>
<proteinExistence type="predicted"/>